<evidence type="ECO:0000256" key="5">
    <source>
        <dbReference type="PROSITE-ProRule" id="PRU00089"/>
    </source>
</evidence>
<evidence type="ECO:0000256" key="4">
    <source>
        <dbReference type="ARBA" id="ARBA00023242"/>
    </source>
</evidence>
<proteinExistence type="predicted"/>
<feature type="region of interest" description="Disordered" evidence="6">
    <location>
        <begin position="241"/>
        <end position="262"/>
    </location>
</feature>
<dbReference type="PANTHER" id="PTHR46078">
    <property type="entry name" value="FORKHEAD BOX PROTEIN J2 FAMILY MEMBER"/>
    <property type="match status" value="1"/>
</dbReference>
<keyword evidence="1" id="KW-0805">Transcription regulation</keyword>
<evidence type="ECO:0000256" key="1">
    <source>
        <dbReference type="ARBA" id="ARBA00023015"/>
    </source>
</evidence>
<protein>
    <submittedName>
        <fullName evidence="8">Forkhead box protein J2</fullName>
    </submittedName>
</protein>
<dbReference type="EMBL" id="LSSN01000095">
    <property type="protein sequence ID" value="OMJ25895.1"/>
    <property type="molecule type" value="Genomic_DNA"/>
</dbReference>
<dbReference type="GO" id="GO:0005634">
    <property type="term" value="C:nucleus"/>
    <property type="evidence" value="ECO:0007669"/>
    <property type="project" value="UniProtKB-SubCell"/>
</dbReference>
<dbReference type="Pfam" id="PF00250">
    <property type="entry name" value="Forkhead"/>
    <property type="match status" value="1"/>
</dbReference>
<evidence type="ECO:0000313" key="8">
    <source>
        <dbReference type="EMBL" id="OMJ25895.1"/>
    </source>
</evidence>
<dbReference type="GO" id="GO:0000978">
    <property type="term" value="F:RNA polymerase II cis-regulatory region sequence-specific DNA binding"/>
    <property type="evidence" value="ECO:0007669"/>
    <property type="project" value="TreeGrafter"/>
</dbReference>
<gene>
    <name evidence="8" type="ORF">AYI70_g583</name>
</gene>
<dbReference type="InterPro" id="IPR045912">
    <property type="entry name" value="FOXJ2/3-like"/>
</dbReference>
<keyword evidence="4 5" id="KW-0539">Nucleus</keyword>
<feature type="compositionally biased region" description="Basic residues" evidence="6">
    <location>
        <begin position="328"/>
        <end position="337"/>
    </location>
</feature>
<dbReference type="InterPro" id="IPR036390">
    <property type="entry name" value="WH_DNA-bd_sf"/>
</dbReference>
<evidence type="ECO:0000313" key="9">
    <source>
        <dbReference type="Proteomes" id="UP000187283"/>
    </source>
</evidence>
<dbReference type="PROSITE" id="PS50039">
    <property type="entry name" value="FORK_HEAD_3"/>
    <property type="match status" value="1"/>
</dbReference>
<reference evidence="8 9" key="1">
    <citation type="submission" date="2017-01" db="EMBL/GenBank/DDBJ databases">
        <authorList>
            <person name="Mah S.A."/>
            <person name="Swanson W.J."/>
            <person name="Moy G.W."/>
            <person name="Vacquier V.D."/>
        </authorList>
    </citation>
    <scope>NUCLEOTIDE SEQUENCE [LARGE SCALE GENOMIC DNA]</scope>
    <source>
        <strain evidence="8 9">GSMNP</strain>
    </source>
</reference>
<keyword evidence="3" id="KW-0804">Transcription</keyword>
<comment type="caution">
    <text evidence="8">The sequence shown here is derived from an EMBL/GenBank/DDBJ whole genome shotgun (WGS) entry which is preliminary data.</text>
</comment>
<dbReference type="Proteomes" id="UP000187283">
    <property type="component" value="Unassembled WGS sequence"/>
</dbReference>
<dbReference type="InterPro" id="IPR001766">
    <property type="entry name" value="Fork_head_dom"/>
</dbReference>
<feature type="region of interest" description="Disordered" evidence="6">
    <location>
        <begin position="306"/>
        <end position="337"/>
    </location>
</feature>
<organism evidence="8 9">
    <name type="scientific">Smittium culicis</name>
    <dbReference type="NCBI Taxonomy" id="133412"/>
    <lineage>
        <taxon>Eukaryota</taxon>
        <taxon>Fungi</taxon>
        <taxon>Fungi incertae sedis</taxon>
        <taxon>Zoopagomycota</taxon>
        <taxon>Kickxellomycotina</taxon>
        <taxon>Harpellomycetes</taxon>
        <taxon>Harpellales</taxon>
        <taxon>Legeriomycetaceae</taxon>
        <taxon>Smittium</taxon>
    </lineage>
</organism>
<sequence>MSLKEIYNWIKENYPKIFSGSDIGWQNTIRHNLSLNSFFKRIPRYELYQRSYDIRREKKSFWTIDVTKMDKVTKEKVMSLLEQSETPKLASGSALFSQDISKSPVQKKLSVSRDLFSSTFIPENPSIAASNHRNESFLYCSQGSQSYSNANTGAVDSQFNNNYKQNLNYKPYTDAYGLDRNSYLTNLPGTKRQYDYESYNPSKRAKGSKFDYILNPSEQIFSPEQKMQDFSDPSILSRPGFRSDGHESFYPRSNNISSFPKAPRNLHRQTLSNFDIDTLKSSVSPTSSLNSLTNHQKINYKLPKIYTSPQKSPSSNSFNSNNSENSRSKHSLSHLLN</sequence>
<dbReference type="AlphaFoldDB" id="A0A1R1YGF7"/>
<accession>A0A1R1YGF7</accession>
<keyword evidence="2 5" id="KW-0238">DNA-binding</keyword>
<feature type="compositionally biased region" description="Low complexity" evidence="6">
    <location>
        <begin position="312"/>
        <end position="325"/>
    </location>
</feature>
<dbReference type="STRING" id="133412.A0A1R1YGF7"/>
<name>A0A1R1YGF7_9FUNG</name>
<evidence type="ECO:0000256" key="6">
    <source>
        <dbReference type="SAM" id="MobiDB-lite"/>
    </source>
</evidence>
<dbReference type="PRINTS" id="PR00053">
    <property type="entry name" value="FORKHEAD"/>
</dbReference>
<dbReference type="PANTHER" id="PTHR46078:SF2">
    <property type="entry name" value="FORK-HEAD DOMAIN-CONTAINING PROTEIN"/>
    <property type="match status" value="1"/>
</dbReference>
<dbReference type="OrthoDB" id="5954824at2759"/>
<feature type="domain" description="Fork-head" evidence="7">
    <location>
        <begin position="1"/>
        <end position="65"/>
    </location>
</feature>
<evidence type="ECO:0000259" key="7">
    <source>
        <dbReference type="PROSITE" id="PS50039"/>
    </source>
</evidence>
<evidence type="ECO:0000256" key="3">
    <source>
        <dbReference type="ARBA" id="ARBA00023163"/>
    </source>
</evidence>
<dbReference type="Gene3D" id="1.10.10.10">
    <property type="entry name" value="Winged helix-like DNA-binding domain superfamily/Winged helix DNA-binding domain"/>
    <property type="match status" value="1"/>
</dbReference>
<feature type="DNA-binding region" description="Fork-head" evidence="5">
    <location>
        <begin position="1"/>
        <end position="65"/>
    </location>
</feature>
<dbReference type="InterPro" id="IPR036388">
    <property type="entry name" value="WH-like_DNA-bd_sf"/>
</dbReference>
<evidence type="ECO:0000256" key="2">
    <source>
        <dbReference type="ARBA" id="ARBA00023125"/>
    </source>
</evidence>
<dbReference type="SMART" id="SM00339">
    <property type="entry name" value="FH"/>
    <property type="match status" value="1"/>
</dbReference>
<comment type="subcellular location">
    <subcellularLocation>
        <location evidence="5">Nucleus</location>
    </subcellularLocation>
</comment>
<keyword evidence="9" id="KW-1185">Reference proteome</keyword>
<dbReference type="GO" id="GO:0000981">
    <property type="term" value="F:DNA-binding transcription factor activity, RNA polymerase II-specific"/>
    <property type="evidence" value="ECO:0007669"/>
    <property type="project" value="TreeGrafter"/>
</dbReference>
<dbReference type="SUPFAM" id="SSF46785">
    <property type="entry name" value="Winged helix' DNA-binding domain"/>
    <property type="match status" value="1"/>
</dbReference>